<evidence type="ECO:0000313" key="5">
    <source>
        <dbReference type="EMBL" id="AFM20129.1"/>
    </source>
</evidence>
<dbReference type="SUPFAM" id="SSF52210">
    <property type="entry name" value="Succinyl-CoA synthetase domains"/>
    <property type="match status" value="2"/>
</dbReference>
<protein>
    <submittedName>
        <fullName evidence="5">Acyl-CoA synthetase (NDP forming)</fullName>
        <ecNumber evidence="5">6.2.1.-</ecNumber>
        <ecNumber evidence="5">6.2.1.13</ecNumber>
    </submittedName>
</protein>
<dbReference type="InterPro" id="IPR036291">
    <property type="entry name" value="NAD(P)-bd_dom_sf"/>
</dbReference>
<dbReference type="OrthoDB" id="190266at2"/>
<dbReference type="Pfam" id="PF13380">
    <property type="entry name" value="CoA_binding_2"/>
    <property type="match status" value="1"/>
</dbReference>
<dbReference type="Pfam" id="PF13607">
    <property type="entry name" value="Succ_CoA_lig"/>
    <property type="match status" value="1"/>
</dbReference>
<dbReference type="InterPro" id="IPR051538">
    <property type="entry name" value="Acyl-CoA_Synth/Transferase"/>
</dbReference>
<dbReference type="PANTHER" id="PTHR43334">
    <property type="entry name" value="ACETATE--COA LIGASE [ADP-FORMING]"/>
    <property type="match status" value="1"/>
</dbReference>
<dbReference type="PATRIC" id="fig|710421.3.peg.5446"/>
<dbReference type="Pfam" id="PF19045">
    <property type="entry name" value="Ligase_CoA_2"/>
    <property type="match status" value="1"/>
</dbReference>
<keyword evidence="1 5" id="KW-0436">Ligase</keyword>
<dbReference type="AlphaFoldDB" id="I4BS72"/>
<proteinExistence type="predicted"/>
<dbReference type="GO" id="GO:0005524">
    <property type="term" value="F:ATP binding"/>
    <property type="evidence" value="ECO:0007669"/>
    <property type="project" value="UniProtKB-KW"/>
</dbReference>
<evidence type="ECO:0000256" key="3">
    <source>
        <dbReference type="ARBA" id="ARBA00022840"/>
    </source>
</evidence>
<dbReference type="Gene3D" id="3.40.50.261">
    <property type="entry name" value="Succinyl-CoA synthetase domains"/>
    <property type="match status" value="2"/>
</dbReference>
<dbReference type="SMART" id="SM00881">
    <property type="entry name" value="CoA_binding"/>
    <property type="match status" value="1"/>
</dbReference>
<dbReference type="InterPro" id="IPR003781">
    <property type="entry name" value="CoA-bd"/>
</dbReference>
<geneLocation type="plasmid" evidence="5 6">
    <name>pMYCCH.01</name>
</geneLocation>
<evidence type="ECO:0000313" key="6">
    <source>
        <dbReference type="Proteomes" id="UP000006057"/>
    </source>
</evidence>
<dbReference type="Gene3D" id="3.40.50.720">
    <property type="entry name" value="NAD(P)-binding Rossmann-like Domain"/>
    <property type="match status" value="1"/>
</dbReference>
<evidence type="ECO:0000259" key="4">
    <source>
        <dbReference type="SMART" id="SM00881"/>
    </source>
</evidence>
<keyword evidence="3" id="KW-0067">ATP-binding</keyword>
<dbReference type="EMBL" id="CP003054">
    <property type="protein sequence ID" value="AFM20129.1"/>
    <property type="molecule type" value="Genomic_DNA"/>
</dbReference>
<organism evidence="5 6">
    <name type="scientific">Mycolicibacterium chubuense (strain NBB4)</name>
    <name type="common">Mycobacterium chubuense</name>
    <dbReference type="NCBI Taxonomy" id="710421"/>
    <lineage>
        <taxon>Bacteria</taxon>
        <taxon>Bacillati</taxon>
        <taxon>Actinomycetota</taxon>
        <taxon>Actinomycetes</taxon>
        <taxon>Mycobacteriales</taxon>
        <taxon>Mycobacteriaceae</taxon>
        <taxon>Mycolicibacterium</taxon>
    </lineage>
</organism>
<dbReference type="SUPFAM" id="SSF51735">
    <property type="entry name" value="NAD(P)-binding Rossmann-fold domains"/>
    <property type="match status" value="1"/>
</dbReference>
<keyword evidence="5" id="KW-0614">Plasmid</keyword>
<name>I4BS72_MYCCN</name>
<dbReference type="InterPro" id="IPR016102">
    <property type="entry name" value="Succinyl-CoA_synth-like"/>
</dbReference>
<dbReference type="GO" id="GO:0043758">
    <property type="term" value="F:acetate-CoA ligase (ADP-forming) activity"/>
    <property type="evidence" value="ECO:0007669"/>
    <property type="project" value="UniProtKB-EC"/>
</dbReference>
<feature type="domain" description="CoA-binding" evidence="4">
    <location>
        <begin position="11"/>
        <end position="104"/>
    </location>
</feature>
<dbReference type="HOGENOM" id="CLU_007415_2_3_11"/>
<gene>
    <name evidence="5" type="ordered locus">Mycch_5458</name>
</gene>
<keyword evidence="6" id="KW-1185">Reference proteome</keyword>
<evidence type="ECO:0000256" key="1">
    <source>
        <dbReference type="ARBA" id="ARBA00022598"/>
    </source>
</evidence>
<dbReference type="Proteomes" id="UP000006057">
    <property type="component" value="Plasmid pMYCCH.01"/>
</dbReference>
<dbReference type="EC" id="6.2.1.-" evidence="5"/>
<dbReference type="EC" id="6.2.1.13" evidence="5"/>
<dbReference type="InterPro" id="IPR032875">
    <property type="entry name" value="Succ_CoA_lig_flav_dom"/>
</dbReference>
<keyword evidence="2" id="KW-0547">Nucleotide-binding</keyword>
<sequence length="492" mass="50566">MLTTDTALDAVFAPRRVALVGASDRPGTAGCLVWENLAGFSGEVLPVTPSATAVGGRLAVPTLRDVDGEVDLAVVVVPASAVPGVIADASAKGVPAAVVISGGFTEAGPEGARLQQEMLAASGGVRIIGPNCFGVQNCDLGLNASLAPGLPTGGGGISLVTQSGSYGMAVYTLGRDERARFAKVCATGNKADVGDSELLRYLGSDPATRTLCFLSESLPDGRAFVEVARQVTPHKPVIVLRTGRSSAGARAAFSHTAALAGHQRLARAALEQSGVTVVGSGLEMLDATRALDSQPLPAGPRVGIVSNSGGTGVELTDLLADEGLTVPELSSSLAEELRAVLPPLASARNPVDITTVWSRFTELYPAMVDRLARSGEVDVVIPVLLQRSADEAVAGALADLVAALRADGVAVPVYVCWVADRTNRAGADLLQDAGVPCFDWPQRTARAVGHAVRCAAVRTGVPRSFPEPRRLGPLPPVPDGVVDVEVAPMPWR</sequence>
<accession>I4BS72</accession>
<reference evidence="5 6" key="1">
    <citation type="submission" date="2012-06" db="EMBL/GenBank/DDBJ databases">
        <title>Complete sequence of plasmid 1 of Mycobacterium chubuense NBB4.</title>
        <authorList>
            <consortium name="US DOE Joint Genome Institute"/>
            <person name="Lucas S."/>
            <person name="Han J."/>
            <person name="Lapidus A."/>
            <person name="Cheng J.-F."/>
            <person name="Goodwin L."/>
            <person name="Pitluck S."/>
            <person name="Peters L."/>
            <person name="Mikhailova N."/>
            <person name="Teshima H."/>
            <person name="Detter J.C."/>
            <person name="Han C."/>
            <person name="Tapia R."/>
            <person name="Land M."/>
            <person name="Hauser L."/>
            <person name="Kyrpides N."/>
            <person name="Ivanova N."/>
            <person name="Pagani I."/>
            <person name="Mattes T."/>
            <person name="Holmes A."/>
            <person name="Rutledge P."/>
            <person name="Paulsen I."/>
            <person name="Coleman N."/>
            <person name="Woyke T."/>
        </authorList>
    </citation>
    <scope>NUCLEOTIDE SEQUENCE [LARGE SCALE GENOMIC DNA]</scope>
    <source>
        <strain evidence="5 6">NBB4</strain>
        <plasmid evidence="5 6">pMYCCH.01</plasmid>
    </source>
</reference>
<evidence type="ECO:0000256" key="2">
    <source>
        <dbReference type="ARBA" id="ARBA00022741"/>
    </source>
</evidence>
<dbReference type="PANTHER" id="PTHR43334:SF1">
    <property type="entry name" value="3-HYDROXYPROPIONATE--COA LIGASE [ADP-FORMING]"/>
    <property type="match status" value="1"/>
</dbReference>
<dbReference type="KEGG" id="mcb:Mycch_5458"/>
<dbReference type="RefSeq" id="WP_014805419.1">
    <property type="nucleotide sequence ID" value="NC_018022.1"/>
</dbReference>
<dbReference type="InterPro" id="IPR043938">
    <property type="entry name" value="Ligase_CoA_dom"/>
</dbReference>